<sequence>MRSVRFGLSFRRLQFVLLIGLSLLLVLSPRLPALAQAAATRSPGSEAAEIRGVWLTNVDSDVLFSKDSLRDAIRRLERLNFNTIYPTVWNGGYTLYPSTVAQQTFGMSLDPEPGLRDRDMLKEAIGTAHSRGLAVIPWFEFGLMAPADSELVARHPDWVTSRQDGSKVFNVHGKDRSVWLNPAHPGVQQFLVALVSEVVEKYDVEGIQFDDHLGMPVEVGYDDYSIRLYQQENGGRRPPNSPTDAAWMRWRANKLSALMSQISQAVKASKPDCLISLSPNPKEFAYQKYLQDWEGWQRSGAIDELIVQVYRTGRSSFLGELDQPGLRAINSRMPVGIGILTGLLSRNVSTREIEDQVRLTRDRQFAGVSFFFYETLGRRDAVFQALFPRPVERPNIRSYRRAAQAGV</sequence>
<dbReference type="AlphaFoldDB" id="A0A951PAL4"/>
<evidence type="ECO:0000313" key="3">
    <source>
        <dbReference type="EMBL" id="MBW4465889.1"/>
    </source>
</evidence>
<name>A0A951PAL4_9CYAN</name>
<evidence type="ECO:0000313" key="4">
    <source>
        <dbReference type="Proteomes" id="UP000707356"/>
    </source>
</evidence>
<protein>
    <submittedName>
        <fullName evidence="3">Glycoside hydrolase family 10 protein</fullName>
    </submittedName>
</protein>
<gene>
    <name evidence="3" type="ORF">KME07_10690</name>
</gene>
<reference evidence="3" key="2">
    <citation type="journal article" date="2022" name="Microbiol. Resour. Announc.">
        <title>Metagenome Sequencing to Explore Phylogenomics of Terrestrial Cyanobacteria.</title>
        <authorList>
            <person name="Ward R.D."/>
            <person name="Stajich J.E."/>
            <person name="Johansen J.R."/>
            <person name="Huntemann M."/>
            <person name="Clum A."/>
            <person name="Foster B."/>
            <person name="Foster B."/>
            <person name="Roux S."/>
            <person name="Palaniappan K."/>
            <person name="Varghese N."/>
            <person name="Mukherjee S."/>
            <person name="Reddy T.B.K."/>
            <person name="Daum C."/>
            <person name="Copeland A."/>
            <person name="Chen I.A."/>
            <person name="Ivanova N.N."/>
            <person name="Kyrpides N.C."/>
            <person name="Shapiro N."/>
            <person name="Eloe-Fadrosh E.A."/>
            <person name="Pietrasiak N."/>
        </authorList>
    </citation>
    <scope>NUCLEOTIDE SEQUENCE</scope>
    <source>
        <strain evidence="3">GSE-TBD4-15B</strain>
    </source>
</reference>
<keyword evidence="3" id="KW-0378">Hydrolase</keyword>
<dbReference type="Proteomes" id="UP000707356">
    <property type="component" value="Unassembled WGS sequence"/>
</dbReference>
<evidence type="ECO:0000256" key="1">
    <source>
        <dbReference type="ARBA" id="ARBA00022729"/>
    </source>
</evidence>
<dbReference type="PANTHER" id="PTHR43405">
    <property type="entry name" value="GLYCOSYL HYDROLASE DIGH"/>
    <property type="match status" value="1"/>
</dbReference>
<dbReference type="GO" id="GO:0016787">
    <property type="term" value="F:hydrolase activity"/>
    <property type="evidence" value="ECO:0007669"/>
    <property type="project" value="UniProtKB-KW"/>
</dbReference>
<dbReference type="PANTHER" id="PTHR43405:SF1">
    <property type="entry name" value="GLYCOSYL HYDROLASE DIGH"/>
    <property type="match status" value="1"/>
</dbReference>
<dbReference type="Gene3D" id="3.20.20.80">
    <property type="entry name" value="Glycosidases"/>
    <property type="match status" value="1"/>
</dbReference>
<dbReference type="InterPro" id="IPR003790">
    <property type="entry name" value="GHL10"/>
</dbReference>
<reference evidence="3" key="1">
    <citation type="submission" date="2021-05" db="EMBL/GenBank/DDBJ databases">
        <authorList>
            <person name="Pietrasiak N."/>
            <person name="Ward R."/>
            <person name="Stajich J.E."/>
            <person name="Kurbessoian T."/>
        </authorList>
    </citation>
    <scope>NUCLEOTIDE SEQUENCE</scope>
    <source>
        <strain evidence="3">GSE-TBD4-15B</strain>
    </source>
</reference>
<dbReference type="Pfam" id="PF02638">
    <property type="entry name" value="GHL10"/>
    <property type="match status" value="1"/>
</dbReference>
<keyword evidence="1" id="KW-0732">Signal</keyword>
<comment type="caution">
    <text evidence="3">The sequence shown here is derived from an EMBL/GenBank/DDBJ whole genome shotgun (WGS) entry which is preliminary data.</text>
</comment>
<dbReference type="SUPFAM" id="SSF51445">
    <property type="entry name" value="(Trans)glycosidases"/>
    <property type="match status" value="1"/>
</dbReference>
<dbReference type="InterPro" id="IPR052177">
    <property type="entry name" value="Divisome_Glycosyl_Hydrolase"/>
</dbReference>
<evidence type="ECO:0000259" key="2">
    <source>
        <dbReference type="Pfam" id="PF02638"/>
    </source>
</evidence>
<dbReference type="InterPro" id="IPR017853">
    <property type="entry name" value="GH"/>
</dbReference>
<proteinExistence type="predicted"/>
<organism evidence="3 4">
    <name type="scientific">Pegethrix bostrychoides GSE-TBD4-15B</name>
    <dbReference type="NCBI Taxonomy" id="2839662"/>
    <lineage>
        <taxon>Bacteria</taxon>
        <taxon>Bacillati</taxon>
        <taxon>Cyanobacteriota</taxon>
        <taxon>Cyanophyceae</taxon>
        <taxon>Oculatellales</taxon>
        <taxon>Oculatellaceae</taxon>
        <taxon>Pegethrix</taxon>
    </lineage>
</organism>
<accession>A0A951PAL4</accession>
<dbReference type="EMBL" id="JAHHHV010000064">
    <property type="protein sequence ID" value="MBW4465889.1"/>
    <property type="molecule type" value="Genomic_DNA"/>
</dbReference>
<feature type="domain" description="Glycosyl hydrolase-like 10" evidence="2">
    <location>
        <begin position="49"/>
        <end position="351"/>
    </location>
</feature>